<dbReference type="PANTHER" id="PTHR30629">
    <property type="entry name" value="PROPHAGE INTEGRASE"/>
    <property type="match status" value="1"/>
</dbReference>
<dbReference type="InterPro" id="IPR053876">
    <property type="entry name" value="Phage_int_M"/>
</dbReference>
<evidence type="ECO:0000256" key="3">
    <source>
        <dbReference type="ARBA" id="ARBA00023125"/>
    </source>
</evidence>
<keyword evidence="9" id="KW-1185">Reference proteome</keyword>
<dbReference type="SUPFAM" id="SSF56349">
    <property type="entry name" value="DNA breaking-rejoining enzymes"/>
    <property type="match status" value="1"/>
</dbReference>
<dbReference type="PROSITE" id="PS51900">
    <property type="entry name" value="CB"/>
    <property type="match status" value="1"/>
</dbReference>
<evidence type="ECO:0000256" key="4">
    <source>
        <dbReference type="ARBA" id="ARBA00023172"/>
    </source>
</evidence>
<dbReference type="InterPro" id="IPR013762">
    <property type="entry name" value="Integrase-like_cat_sf"/>
</dbReference>
<dbReference type="InterPro" id="IPR010998">
    <property type="entry name" value="Integrase_recombinase_N"/>
</dbReference>
<comment type="similarity">
    <text evidence="1">Belongs to the 'phage' integrase family.</text>
</comment>
<proteinExistence type="inferred from homology"/>
<dbReference type="InterPro" id="IPR025166">
    <property type="entry name" value="Integrase_DNA_bind_dom"/>
</dbReference>
<dbReference type="CDD" id="cd00801">
    <property type="entry name" value="INT_P4_C"/>
    <property type="match status" value="1"/>
</dbReference>
<dbReference type="eggNOG" id="COG0582">
    <property type="taxonomic scope" value="Bacteria"/>
</dbReference>
<comment type="caution">
    <text evidence="8">The sequence shown here is derived from an EMBL/GenBank/DDBJ whole genome shotgun (WGS) entry which is preliminary data.</text>
</comment>
<evidence type="ECO:0008006" key="10">
    <source>
        <dbReference type="Google" id="ProtNLM"/>
    </source>
</evidence>
<gene>
    <name evidence="8" type="ORF">IMCC14465_18310</name>
</gene>
<dbReference type="GO" id="GO:0015074">
    <property type="term" value="P:DNA integration"/>
    <property type="evidence" value="ECO:0007669"/>
    <property type="project" value="UniProtKB-KW"/>
</dbReference>
<accession>J9DEU1</accession>
<dbReference type="InterPro" id="IPR044068">
    <property type="entry name" value="CB"/>
</dbReference>
<dbReference type="Gene3D" id="1.10.150.130">
    <property type="match status" value="1"/>
</dbReference>
<dbReference type="GO" id="GO:0006310">
    <property type="term" value="P:DNA recombination"/>
    <property type="evidence" value="ECO:0007669"/>
    <property type="project" value="UniProtKB-KW"/>
</dbReference>
<dbReference type="InterPro" id="IPR038488">
    <property type="entry name" value="Integrase_DNA-bd_sf"/>
</dbReference>
<dbReference type="EMBL" id="ALYF01000012">
    <property type="protein sequence ID" value="EJW20406.1"/>
    <property type="molecule type" value="Genomic_DNA"/>
</dbReference>
<dbReference type="PANTHER" id="PTHR30629:SF2">
    <property type="entry name" value="PROPHAGE INTEGRASE INTS-RELATED"/>
    <property type="match status" value="1"/>
</dbReference>
<dbReference type="AlphaFoldDB" id="J9DEU1"/>
<keyword evidence="3 5" id="KW-0238">DNA-binding</keyword>
<dbReference type="GO" id="GO:0003677">
    <property type="term" value="F:DNA binding"/>
    <property type="evidence" value="ECO:0007669"/>
    <property type="project" value="UniProtKB-UniRule"/>
</dbReference>
<dbReference type="Proteomes" id="UP000004836">
    <property type="component" value="Unassembled WGS sequence"/>
</dbReference>
<evidence type="ECO:0000259" key="6">
    <source>
        <dbReference type="PROSITE" id="PS51898"/>
    </source>
</evidence>
<dbReference type="Gene3D" id="3.30.160.390">
    <property type="entry name" value="Integrase, DNA-binding domain"/>
    <property type="match status" value="1"/>
</dbReference>
<evidence type="ECO:0000313" key="8">
    <source>
        <dbReference type="EMBL" id="EJW20406.1"/>
    </source>
</evidence>
<evidence type="ECO:0000256" key="5">
    <source>
        <dbReference type="PROSITE-ProRule" id="PRU01248"/>
    </source>
</evidence>
<keyword evidence="2" id="KW-0229">DNA integration</keyword>
<dbReference type="Pfam" id="PF13356">
    <property type="entry name" value="Arm-DNA-bind_3"/>
    <property type="match status" value="1"/>
</dbReference>
<evidence type="ECO:0000259" key="7">
    <source>
        <dbReference type="PROSITE" id="PS51900"/>
    </source>
</evidence>
<protein>
    <recommendedName>
        <fullName evidence="10">Tyr recombinase domain-containing protein</fullName>
    </recommendedName>
</protein>
<feature type="domain" description="Tyr recombinase" evidence="6">
    <location>
        <begin position="219"/>
        <end position="391"/>
    </location>
</feature>
<organism evidence="8 9">
    <name type="scientific">alpha proteobacterium IMCC14465</name>
    <dbReference type="NCBI Taxonomy" id="1220535"/>
    <lineage>
        <taxon>Bacteria</taxon>
        <taxon>Pseudomonadati</taxon>
        <taxon>Pseudomonadota</taxon>
        <taxon>Alphaproteobacteria</taxon>
        <taxon>PS1 clade</taxon>
    </lineage>
</organism>
<feature type="domain" description="Core-binding (CB)" evidence="7">
    <location>
        <begin position="102"/>
        <end position="191"/>
    </location>
</feature>
<dbReference type="Pfam" id="PF22022">
    <property type="entry name" value="Phage_int_M"/>
    <property type="match status" value="1"/>
</dbReference>
<keyword evidence="4" id="KW-0233">DNA recombination</keyword>
<evidence type="ECO:0000313" key="9">
    <source>
        <dbReference type="Proteomes" id="UP000004836"/>
    </source>
</evidence>
<evidence type="ECO:0000256" key="2">
    <source>
        <dbReference type="ARBA" id="ARBA00022908"/>
    </source>
</evidence>
<sequence length="400" mass="47155">MKVKSFKKTGYYSDRDSLYLRVSTSGAKSWWHRIKTTYLMLGSYPDLSLSDARDLNLLVKIEIKKGNSVNFLKDFLHKTKDAEVLQKLFLGITDFKLTKGAVTFEEAHQKWHQHMVDAKQWRDGNHLKQNLNEVKNIFYPYFQHKPVDTITQENIVEALTKKVDGEQFWVARHETASRNLARVKGIFDYCRYVLNIDFFNPADVNHDYILVKPRNLKTKHHKFIEPERCPEYFADFISSREMDRDVNIACLVVMMTAVRAGDVAAMQWDDVDLENKVWKFTVGKTDRLYRTPLTSEVVERIAPLRSNHKYVFDNDRSRLRHISPNVITMQFKKIPGYEVTAHGWRASLKTWATENSYRQEVTEMQLSHEKDKLEAAYNRTDYFAERADMLNNWQRYLMGE</sequence>
<dbReference type="Gene3D" id="1.10.443.10">
    <property type="entry name" value="Intergrase catalytic core"/>
    <property type="match status" value="1"/>
</dbReference>
<dbReference type="InterPro" id="IPR050808">
    <property type="entry name" value="Phage_Integrase"/>
</dbReference>
<dbReference type="PROSITE" id="PS51898">
    <property type="entry name" value="TYR_RECOMBINASE"/>
    <property type="match status" value="1"/>
</dbReference>
<reference evidence="8 9" key="1">
    <citation type="journal article" date="2012" name="J. Bacteriol.">
        <title>Genome Sequence of Strain IMCC14465, Isolated from the East Sea, Belonging to the PS1 Clade of Alphaproteobacteria.</title>
        <authorList>
            <person name="Yang S.J."/>
            <person name="Kang I."/>
            <person name="Cho J.C."/>
        </authorList>
    </citation>
    <scope>NUCLEOTIDE SEQUENCE [LARGE SCALE GENOMIC DNA]</scope>
    <source>
        <strain evidence="8 9">IMCC14465</strain>
    </source>
</reference>
<name>J9DEU1_9PROT</name>
<evidence type="ECO:0000256" key="1">
    <source>
        <dbReference type="ARBA" id="ARBA00008857"/>
    </source>
</evidence>
<dbReference type="InterPro" id="IPR011010">
    <property type="entry name" value="DNA_brk_join_enz"/>
</dbReference>
<dbReference type="Pfam" id="PF00589">
    <property type="entry name" value="Phage_integrase"/>
    <property type="match status" value="1"/>
</dbReference>
<dbReference type="InterPro" id="IPR002104">
    <property type="entry name" value="Integrase_catalytic"/>
</dbReference>